<evidence type="ECO:0000313" key="4">
    <source>
        <dbReference type="Proteomes" id="UP000594961"/>
    </source>
</evidence>
<dbReference type="AlphaFoldDB" id="A0A7M1QW64"/>
<name>A0A7M1QW64_9ACTO</name>
<dbReference type="InterPro" id="IPR041657">
    <property type="entry name" value="HTH_17"/>
</dbReference>
<evidence type="ECO:0000313" key="3">
    <source>
        <dbReference type="EMBL" id="QOR48164.1"/>
    </source>
</evidence>
<accession>A0A8A5U8N7</accession>
<dbReference type="InterPro" id="IPR010093">
    <property type="entry name" value="SinI_DNA-bd"/>
</dbReference>
<sequence length="69" mass="7666">MARFLTIADVAEYLNVSAGQVRTLIKNGEIPAIQVGGRGQWRIEDAMLAQYVERGYEITRQKIAAGEDL</sequence>
<dbReference type="EMBL" id="CP063212">
    <property type="protein sequence ID" value="QOR48164.1"/>
    <property type="molecule type" value="Genomic_DNA"/>
</dbReference>
<dbReference type="Proteomes" id="UP000594961">
    <property type="component" value="Chromosome"/>
</dbReference>
<protein>
    <submittedName>
        <fullName evidence="2">Helix-turn-helix domain-containing protein</fullName>
    </submittedName>
</protein>
<dbReference type="Proteomes" id="UP000595053">
    <property type="component" value="Chromosome"/>
</dbReference>
<gene>
    <name evidence="2" type="ORF">INS88_02310</name>
    <name evidence="3" type="ORF">INS90_02415</name>
</gene>
<dbReference type="GO" id="GO:0003677">
    <property type="term" value="F:DNA binding"/>
    <property type="evidence" value="ECO:0007669"/>
    <property type="project" value="InterPro"/>
</dbReference>
<dbReference type="Pfam" id="PF12728">
    <property type="entry name" value="HTH_17"/>
    <property type="match status" value="1"/>
</dbReference>
<evidence type="ECO:0000313" key="2">
    <source>
        <dbReference type="EMBL" id="QOR46071.1"/>
    </source>
</evidence>
<evidence type="ECO:0000313" key="5">
    <source>
        <dbReference type="Proteomes" id="UP000595053"/>
    </source>
</evidence>
<organism evidence="2 5">
    <name type="scientific">Trueperella pecoris</name>
    <dbReference type="NCBI Taxonomy" id="2733571"/>
    <lineage>
        <taxon>Bacteria</taxon>
        <taxon>Bacillati</taxon>
        <taxon>Actinomycetota</taxon>
        <taxon>Actinomycetes</taxon>
        <taxon>Actinomycetales</taxon>
        <taxon>Actinomycetaceae</taxon>
        <taxon>Trueperella</taxon>
    </lineage>
</organism>
<proteinExistence type="predicted"/>
<keyword evidence="5" id="KW-1185">Reference proteome</keyword>
<accession>A0A7M1QW64</accession>
<dbReference type="RefSeq" id="WP_193326222.1">
    <property type="nucleotide sequence ID" value="NZ_CP053291.1"/>
</dbReference>
<dbReference type="EMBL" id="CP063213">
    <property type="protein sequence ID" value="QOR46071.1"/>
    <property type="molecule type" value="Genomic_DNA"/>
</dbReference>
<dbReference type="NCBIfam" id="TIGR01764">
    <property type="entry name" value="excise"/>
    <property type="match status" value="1"/>
</dbReference>
<dbReference type="SUPFAM" id="SSF46955">
    <property type="entry name" value="Putative DNA-binding domain"/>
    <property type="match status" value="1"/>
</dbReference>
<reference evidence="4 5" key="1">
    <citation type="submission" date="2020-10" db="EMBL/GenBank/DDBJ databases">
        <title>Trueperella pecoris sp. nov. isolated from bovine and porcine specimens.</title>
        <authorList>
            <person name="Schoenecker L."/>
            <person name="Schnydrig P."/>
            <person name="Brodard I."/>
            <person name="Thomann A."/>
            <person name="Hemphill A."/>
            <person name="Rodriguez-Campos S."/>
            <person name="Perreten V."/>
            <person name="Jores J."/>
            <person name="Kittl S."/>
        </authorList>
    </citation>
    <scope>NUCLEOTIDE SEQUENCE [LARGE SCALE GENOMIC DNA]</scope>
    <source>
        <strain evidence="2 5">15A0121</strain>
        <strain evidence="3 4">19OD0592</strain>
    </source>
</reference>
<evidence type="ECO:0000259" key="1">
    <source>
        <dbReference type="Pfam" id="PF12728"/>
    </source>
</evidence>
<dbReference type="InterPro" id="IPR009061">
    <property type="entry name" value="DNA-bd_dom_put_sf"/>
</dbReference>
<feature type="domain" description="Helix-turn-helix" evidence="1">
    <location>
        <begin position="4"/>
        <end position="55"/>
    </location>
</feature>